<proteinExistence type="predicted"/>
<evidence type="ECO:0000256" key="2">
    <source>
        <dbReference type="SAM" id="Phobius"/>
    </source>
</evidence>
<dbReference type="AlphaFoldDB" id="A0A9D1H1C6"/>
<keyword evidence="2" id="KW-1133">Transmembrane helix</keyword>
<feature type="compositionally biased region" description="Low complexity" evidence="1">
    <location>
        <begin position="218"/>
        <end position="234"/>
    </location>
</feature>
<feature type="chain" id="PRO_5038516155" description="DUF5666 domain-containing protein" evidence="3">
    <location>
        <begin position="24"/>
        <end position="386"/>
    </location>
</feature>
<protein>
    <recommendedName>
        <fullName evidence="6">DUF5666 domain-containing protein</fullName>
    </recommendedName>
</protein>
<reference evidence="4" key="2">
    <citation type="journal article" date="2021" name="PeerJ">
        <title>Extensive microbial diversity within the chicken gut microbiome revealed by metagenomics and culture.</title>
        <authorList>
            <person name="Gilroy R."/>
            <person name="Ravi A."/>
            <person name="Getino M."/>
            <person name="Pursley I."/>
            <person name="Horton D.L."/>
            <person name="Alikhan N.F."/>
            <person name="Baker D."/>
            <person name="Gharbi K."/>
            <person name="Hall N."/>
            <person name="Watson M."/>
            <person name="Adriaenssens E.M."/>
            <person name="Foster-Nyarko E."/>
            <person name="Jarju S."/>
            <person name="Secka A."/>
            <person name="Antonio M."/>
            <person name="Oren A."/>
            <person name="Chaudhuri R.R."/>
            <person name="La Ragione R."/>
            <person name="Hildebrand F."/>
            <person name="Pallen M.J."/>
        </authorList>
    </citation>
    <scope>NUCLEOTIDE SEQUENCE</scope>
    <source>
        <strain evidence="4">CHK181-108</strain>
    </source>
</reference>
<sequence>MKKIFAALMSAAMILVSAAGVFAAGELSSVSVTTPKGTPESKTFPSGTDGNIYDFDITDMLTELDSLTATKDIVQDITISSTSATSLPINYWLELELPEKSGYAPADTYTAVDYYSVRITNERGTVIYDDEEANAPTGETLKRINLGTLNNNKNRSDEETYKIYVSVNDEVNTSQLSDSPSDVVWKLAYTDDTDEFEPTPSPAVSNTAAPTTPSVSNTTAPSARATATAAPTPTAPAKTITVAVTKDDDVPDSVTPGSYRLEGSGHVVITDSSGNKKAEFDLTTSNSQSVTTLREGDKVTVTGPNGSYVQFRNPTATATPRAAARATARPTSTPRRTTRPTATATAKANPKTGDNAPIIGVSVVAGMALAAVVYIGITSKKNKNNK</sequence>
<feature type="compositionally biased region" description="Low complexity" evidence="1">
    <location>
        <begin position="316"/>
        <end position="352"/>
    </location>
</feature>
<keyword evidence="2" id="KW-0812">Transmembrane</keyword>
<evidence type="ECO:0000256" key="1">
    <source>
        <dbReference type="SAM" id="MobiDB-lite"/>
    </source>
</evidence>
<dbReference type="Proteomes" id="UP000824165">
    <property type="component" value="Unassembled WGS sequence"/>
</dbReference>
<keyword evidence="3" id="KW-0732">Signal</keyword>
<evidence type="ECO:0000256" key="3">
    <source>
        <dbReference type="SAM" id="SignalP"/>
    </source>
</evidence>
<reference evidence="4" key="1">
    <citation type="submission" date="2020-10" db="EMBL/GenBank/DDBJ databases">
        <authorList>
            <person name="Gilroy R."/>
        </authorList>
    </citation>
    <scope>NUCLEOTIDE SEQUENCE</scope>
    <source>
        <strain evidence="4">CHK181-108</strain>
    </source>
</reference>
<evidence type="ECO:0000313" key="5">
    <source>
        <dbReference type="Proteomes" id="UP000824165"/>
    </source>
</evidence>
<keyword evidence="2" id="KW-0472">Membrane</keyword>
<feature type="signal peptide" evidence="3">
    <location>
        <begin position="1"/>
        <end position="23"/>
    </location>
</feature>
<evidence type="ECO:0000313" key="4">
    <source>
        <dbReference type="EMBL" id="HIT84458.1"/>
    </source>
</evidence>
<feature type="region of interest" description="Disordered" evidence="1">
    <location>
        <begin position="194"/>
        <end position="234"/>
    </location>
</feature>
<feature type="transmembrane region" description="Helical" evidence="2">
    <location>
        <begin position="356"/>
        <end position="377"/>
    </location>
</feature>
<comment type="caution">
    <text evidence="4">The sequence shown here is derived from an EMBL/GenBank/DDBJ whole genome shotgun (WGS) entry which is preliminary data.</text>
</comment>
<organism evidence="4 5">
    <name type="scientific">Candidatus Ornithomonoglobus intestinigallinarum</name>
    <dbReference type="NCBI Taxonomy" id="2840894"/>
    <lineage>
        <taxon>Bacteria</taxon>
        <taxon>Bacillati</taxon>
        <taxon>Bacillota</taxon>
        <taxon>Clostridia</taxon>
        <taxon>Candidatus Ornithomonoglobus</taxon>
    </lineage>
</organism>
<dbReference type="EMBL" id="DVLU01000007">
    <property type="protein sequence ID" value="HIT84458.1"/>
    <property type="molecule type" value="Genomic_DNA"/>
</dbReference>
<evidence type="ECO:0008006" key="6">
    <source>
        <dbReference type="Google" id="ProtNLM"/>
    </source>
</evidence>
<accession>A0A9D1H1C6</accession>
<name>A0A9D1H1C6_9FIRM</name>
<gene>
    <name evidence="4" type="ORF">IAA60_00995</name>
</gene>
<feature type="region of interest" description="Disordered" evidence="1">
    <location>
        <begin position="316"/>
        <end position="354"/>
    </location>
</feature>
<feature type="compositionally biased region" description="Polar residues" evidence="1">
    <location>
        <begin position="202"/>
        <end position="217"/>
    </location>
</feature>